<dbReference type="Proteomes" id="UP000663854">
    <property type="component" value="Unassembled WGS sequence"/>
</dbReference>
<dbReference type="GO" id="GO:0003723">
    <property type="term" value="F:RNA binding"/>
    <property type="evidence" value="ECO:0007669"/>
    <property type="project" value="InterPro"/>
</dbReference>
<evidence type="ECO:0000256" key="2">
    <source>
        <dbReference type="ARBA" id="ARBA00022980"/>
    </source>
</evidence>
<keyword evidence="2" id="KW-0689">Ribosomal protein</keyword>
<comment type="similarity">
    <text evidence="1">Belongs to the universal ribosomal protein uL24 family.</text>
</comment>
<dbReference type="GO" id="GO:0015934">
    <property type="term" value="C:large ribosomal subunit"/>
    <property type="evidence" value="ECO:0007669"/>
    <property type="project" value="InterPro"/>
</dbReference>
<protein>
    <recommendedName>
        <fullName evidence="9">60S ribosomal protein L26</fullName>
    </recommendedName>
</protein>
<keyword evidence="8" id="KW-1185">Reference proteome</keyword>
<evidence type="ECO:0000313" key="7">
    <source>
        <dbReference type="Proteomes" id="UP000663854"/>
    </source>
</evidence>
<dbReference type="InterPro" id="IPR014722">
    <property type="entry name" value="Rib_uL2_dom2"/>
</dbReference>
<dbReference type="Gene3D" id="2.30.30.30">
    <property type="match status" value="1"/>
</dbReference>
<dbReference type="FunFam" id="2.30.30.30:FF:000009">
    <property type="entry name" value="60S ribosomal protein L26"/>
    <property type="match status" value="1"/>
</dbReference>
<dbReference type="InterPro" id="IPR008991">
    <property type="entry name" value="Translation_prot_SH3-like_sf"/>
</dbReference>
<evidence type="ECO:0008006" key="9">
    <source>
        <dbReference type="Google" id="ProtNLM"/>
    </source>
</evidence>
<proteinExistence type="inferred from homology"/>
<sequence length="151" mass="17690">MKRNRFVSSSRRKSRKRYFTAPSHVRRRLMSAPLNKELRRRYNVRSIPIRKDDEVAITRGHFKGQPSGKVTQVYRKKFVVHIERITREKANGNTVHIGIHPSKVQITKLKLDRDRRRILDRRSKSKLAAKGKHTEESIQQTSTTTSMEATS</sequence>
<comment type="caution">
    <text evidence="5">The sequence shown here is derived from an EMBL/GenBank/DDBJ whole genome shotgun (WGS) entry which is preliminary data.</text>
</comment>
<dbReference type="Pfam" id="PF16906">
    <property type="entry name" value="Ribosomal_L26"/>
    <property type="match status" value="1"/>
</dbReference>
<gene>
    <name evidence="6" type="ORF">JXQ802_LOCUS9004</name>
    <name evidence="5" type="ORF">PYM288_LOCUS7270</name>
</gene>
<accession>A0A813WPF2</accession>
<name>A0A813WPF2_9BILA</name>
<dbReference type="CDD" id="cd06089">
    <property type="entry name" value="KOW_RPL26"/>
    <property type="match status" value="1"/>
</dbReference>
<dbReference type="InterPro" id="IPR005756">
    <property type="entry name" value="Ribosomal_uL24_euk/arc"/>
</dbReference>
<evidence type="ECO:0000256" key="1">
    <source>
        <dbReference type="ARBA" id="ARBA00010618"/>
    </source>
</evidence>
<dbReference type="EMBL" id="CAJNOL010000162">
    <property type="protein sequence ID" value="CAF0898015.1"/>
    <property type="molecule type" value="Genomic_DNA"/>
</dbReference>
<dbReference type="GO" id="GO:0003735">
    <property type="term" value="F:structural constituent of ribosome"/>
    <property type="evidence" value="ECO:0007669"/>
    <property type="project" value="InterPro"/>
</dbReference>
<feature type="compositionally biased region" description="Low complexity" evidence="4">
    <location>
        <begin position="137"/>
        <end position="151"/>
    </location>
</feature>
<dbReference type="EMBL" id="CAJNOH010000086">
    <property type="protein sequence ID" value="CAF0855279.1"/>
    <property type="molecule type" value="Genomic_DNA"/>
</dbReference>
<dbReference type="AlphaFoldDB" id="A0A813WPF2"/>
<dbReference type="InterPro" id="IPR041988">
    <property type="entry name" value="Ribosomal_uL24_KOW"/>
</dbReference>
<reference evidence="5" key="1">
    <citation type="submission" date="2021-02" db="EMBL/GenBank/DDBJ databases">
        <authorList>
            <person name="Nowell W R."/>
        </authorList>
    </citation>
    <scope>NUCLEOTIDE SEQUENCE</scope>
</reference>
<dbReference type="HAMAP" id="MF_01326_A">
    <property type="entry name" value="Ribosomal_uL24_A"/>
    <property type="match status" value="1"/>
</dbReference>
<evidence type="ECO:0000256" key="4">
    <source>
        <dbReference type="SAM" id="MobiDB-lite"/>
    </source>
</evidence>
<evidence type="ECO:0000256" key="3">
    <source>
        <dbReference type="ARBA" id="ARBA00023274"/>
    </source>
</evidence>
<evidence type="ECO:0000313" key="6">
    <source>
        <dbReference type="EMBL" id="CAF0898015.1"/>
    </source>
</evidence>
<organism evidence="5 7">
    <name type="scientific">Rotaria sordida</name>
    <dbReference type="NCBI Taxonomy" id="392033"/>
    <lineage>
        <taxon>Eukaryota</taxon>
        <taxon>Metazoa</taxon>
        <taxon>Spiralia</taxon>
        <taxon>Gnathifera</taxon>
        <taxon>Rotifera</taxon>
        <taxon>Eurotatoria</taxon>
        <taxon>Bdelloidea</taxon>
        <taxon>Philodinida</taxon>
        <taxon>Philodinidae</taxon>
        <taxon>Rotaria</taxon>
    </lineage>
</organism>
<evidence type="ECO:0000313" key="8">
    <source>
        <dbReference type="Proteomes" id="UP000663870"/>
    </source>
</evidence>
<dbReference type="NCBIfam" id="TIGR01080">
    <property type="entry name" value="rplX_A_E"/>
    <property type="match status" value="1"/>
</dbReference>
<keyword evidence="3" id="KW-0687">Ribonucleoprotein</keyword>
<dbReference type="PANTHER" id="PTHR11143">
    <property type="entry name" value="60S RIBOSOMAL PROTEIN L26 FAMILY MEMBER"/>
    <property type="match status" value="1"/>
</dbReference>
<dbReference type="GO" id="GO:0006412">
    <property type="term" value="P:translation"/>
    <property type="evidence" value="ECO:0007669"/>
    <property type="project" value="InterPro"/>
</dbReference>
<dbReference type="SUPFAM" id="SSF50104">
    <property type="entry name" value="Translation proteins SH3-like domain"/>
    <property type="match status" value="1"/>
</dbReference>
<feature type="region of interest" description="Disordered" evidence="4">
    <location>
        <begin position="120"/>
        <end position="151"/>
    </location>
</feature>
<evidence type="ECO:0000313" key="5">
    <source>
        <dbReference type="EMBL" id="CAF0855279.1"/>
    </source>
</evidence>
<dbReference type="Proteomes" id="UP000663870">
    <property type="component" value="Unassembled WGS sequence"/>
</dbReference>